<dbReference type="HOGENOM" id="CLU_1438665_0_0_11"/>
<keyword evidence="1" id="KW-1133">Transmembrane helix</keyword>
<dbReference type="Pfam" id="PF09990">
    <property type="entry name" value="DUF2231"/>
    <property type="match status" value="1"/>
</dbReference>
<keyword evidence="1" id="KW-0472">Membrane</keyword>
<keyword evidence="1" id="KW-0812">Transmembrane</keyword>
<feature type="transmembrane region" description="Helical" evidence="1">
    <location>
        <begin position="107"/>
        <end position="125"/>
    </location>
</feature>
<evidence type="ECO:0000313" key="3">
    <source>
        <dbReference type="EMBL" id="CCM62734.1"/>
    </source>
</evidence>
<dbReference type="AlphaFoldDB" id="R4YWV5"/>
<dbReference type="EMBL" id="CANL01000005">
    <property type="protein sequence ID" value="CCM62734.1"/>
    <property type="molecule type" value="Genomic_DNA"/>
</dbReference>
<dbReference type="Proteomes" id="UP000018291">
    <property type="component" value="Unassembled WGS sequence"/>
</dbReference>
<reference evidence="3 4" key="1">
    <citation type="journal article" date="2013" name="ISME J.">
        <title>Metabolic model for the filamentous 'Candidatus Microthrix parvicella' based on genomic and metagenomic analyses.</title>
        <authorList>
            <person name="Jon McIlroy S."/>
            <person name="Kristiansen R."/>
            <person name="Albertsen M."/>
            <person name="Michael Karst S."/>
            <person name="Rossetti S."/>
            <person name="Lund Nielsen J."/>
            <person name="Tandoi V."/>
            <person name="James Seviour R."/>
            <person name="Nielsen P.H."/>
        </authorList>
    </citation>
    <scope>NUCLEOTIDE SEQUENCE [LARGE SCALE GENOMIC DNA]</scope>
    <source>
        <strain evidence="3 4">RN1</strain>
    </source>
</reference>
<feature type="transmembrane region" description="Helical" evidence="1">
    <location>
        <begin position="137"/>
        <end position="161"/>
    </location>
</feature>
<dbReference type="InterPro" id="IPR019251">
    <property type="entry name" value="DUF2231_TM"/>
</dbReference>
<evidence type="ECO:0000259" key="2">
    <source>
        <dbReference type="Pfam" id="PF09990"/>
    </source>
</evidence>
<organism evidence="3 4">
    <name type="scientific">Candidatus Neomicrothrix parvicella RN1</name>
    <dbReference type="NCBI Taxonomy" id="1229780"/>
    <lineage>
        <taxon>Bacteria</taxon>
        <taxon>Bacillati</taxon>
        <taxon>Actinomycetota</taxon>
        <taxon>Acidimicrobiia</taxon>
        <taxon>Acidimicrobiales</taxon>
        <taxon>Microthrixaceae</taxon>
        <taxon>Candidatus Neomicrothrix</taxon>
    </lineage>
</organism>
<feature type="transmembrane region" description="Helical" evidence="1">
    <location>
        <begin position="66"/>
        <end position="86"/>
    </location>
</feature>
<evidence type="ECO:0000256" key="1">
    <source>
        <dbReference type="SAM" id="Phobius"/>
    </source>
</evidence>
<dbReference type="eggNOG" id="ENOG502ZR76">
    <property type="taxonomic scope" value="Bacteria"/>
</dbReference>
<comment type="caution">
    <text evidence="3">The sequence shown here is derived from an EMBL/GenBank/DDBJ whole genome shotgun (WGS) entry which is preliminary data.</text>
</comment>
<name>R4YWV5_9ACTN</name>
<keyword evidence="4" id="KW-1185">Reference proteome</keyword>
<protein>
    <recommendedName>
        <fullName evidence="2">DUF2231 domain-containing protein</fullName>
    </recommendedName>
</protein>
<evidence type="ECO:0000313" key="4">
    <source>
        <dbReference type="Proteomes" id="UP000018291"/>
    </source>
</evidence>
<feature type="domain" description="DUF2231" evidence="2">
    <location>
        <begin position="25"/>
        <end position="168"/>
    </location>
</feature>
<proteinExistence type="predicted"/>
<gene>
    <name evidence="3" type="ORF">BN381_130292</name>
</gene>
<dbReference type="STRING" id="1229780.BN381_130292"/>
<sequence>MKKFSFAPTLTLKGRKFKGPRGWSGKPSHPPLTDIPIAAYIIAAGFDVVSTAVGDDTGWAAELWHAGTWLFIAGAVVSVFAALTGLADARDSSEAGTQARRTINAHAGIMITVTVLALANLAWRLSQYNTATATPAAIAVLSVVIAALVSVGATFGGALVFEYGFNVETAGDHPVWHQSEDDVFPGED</sequence>
<accession>R4YWV5</accession>
<dbReference type="RefSeq" id="WP_012224382.1">
    <property type="nucleotide sequence ID" value="NZ_HG422565.1"/>
</dbReference>